<comment type="caution">
    <text evidence="1">The sequence shown here is derived from an EMBL/GenBank/DDBJ whole genome shotgun (WGS) entry which is preliminary data.</text>
</comment>
<dbReference type="EMBL" id="CM043015">
    <property type="protein sequence ID" value="KAI4470402.1"/>
    <property type="molecule type" value="Genomic_DNA"/>
</dbReference>
<keyword evidence="2" id="KW-1185">Reference proteome</keyword>
<evidence type="ECO:0000313" key="1">
    <source>
        <dbReference type="EMBL" id="KAI4470402.1"/>
    </source>
</evidence>
<keyword evidence="1" id="KW-0347">Helicase</keyword>
<accession>A0ACB9TUG7</accession>
<protein>
    <submittedName>
        <fullName evidence="1">Atp-dependent rna helicase</fullName>
    </submittedName>
</protein>
<keyword evidence="1" id="KW-0547">Nucleotide-binding</keyword>
<reference evidence="1" key="1">
    <citation type="submission" date="2022-04" db="EMBL/GenBank/DDBJ databases">
        <title>Chromosome-scale genome assembly of Holotrichia oblita Faldermann.</title>
        <authorList>
            <person name="Rongchong L."/>
        </authorList>
    </citation>
    <scope>NUCLEOTIDE SEQUENCE</scope>
    <source>
        <strain evidence="1">81SQS9</strain>
    </source>
</reference>
<keyword evidence="1" id="KW-0378">Hydrolase</keyword>
<dbReference type="Proteomes" id="UP001056778">
    <property type="component" value="Chromosome 1"/>
</dbReference>
<keyword evidence="1" id="KW-0067">ATP-binding</keyword>
<sequence>MLDKEIIYLKSSPKIWHEIEDESLCIGEQLDDSLSSRTKSSNSKNSSGKSSANENGVIIENVLSESSIPSLATSRMLDWFMSCCWKCSPGCQQLPTLNM</sequence>
<proteinExistence type="predicted"/>
<gene>
    <name evidence="1" type="ORF">MML48_1g01351</name>
</gene>
<evidence type="ECO:0000313" key="2">
    <source>
        <dbReference type="Proteomes" id="UP001056778"/>
    </source>
</evidence>
<organism evidence="1 2">
    <name type="scientific">Holotrichia oblita</name>
    <name type="common">Chafer beetle</name>
    <dbReference type="NCBI Taxonomy" id="644536"/>
    <lineage>
        <taxon>Eukaryota</taxon>
        <taxon>Metazoa</taxon>
        <taxon>Ecdysozoa</taxon>
        <taxon>Arthropoda</taxon>
        <taxon>Hexapoda</taxon>
        <taxon>Insecta</taxon>
        <taxon>Pterygota</taxon>
        <taxon>Neoptera</taxon>
        <taxon>Endopterygota</taxon>
        <taxon>Coleoptera</taxon>
        <taxon>Polyphaga</taxon>
        <taxon>Scarabaeiformia</taxon>
        <taxon>Scarabaeidae</taxon>
        <taxon>Melolonthinae</taxon>
        <taxon>Holotrichia</taxon>
    </lineage>
</organism>
<name>A0ACB9TUG7_HOLOL</name>